<gene>
    <name evidence="6" type="ORF">MRX98_05380</name>
</gene>
<evidence type="ECO:0000256" key="5">
    <source>
        <dbReference type="RuleBase" id="RU363041"/>
    </source>
</evidence>
<evidence type="ECO:0000256" key="4">
    <source>
        <dbReference type="ARBA" id="ARBA00023136"/>
    </source>
</evidence>
<feature type="transmembrane region" description="Helical" evidence="5">
    <location>
        <begin position="12"/>
        <end position="38"/>
    </location>
</feature>
<feature type="transmembrane region" description="Helical" evidence="5">
    <location>
        <begin position="45"/>
        <end position="66"/>
    </location>
</feature>
<evidence type="ECO:0000256" key="1">
    <source>
        <dbReference type="ARBA" id="ARBA00004141"/>
    </source>
</evidence>
<evidence type="ECO:0000256" key="3">
    <source>
        <dbReference type="ARBA" id="ARBA00022989"/>
    </source>
</evidence>
<accession>A0AA41QZI6</accession>
<feature type="transmembrane region" description="Helical" evidence="5">
    <location>
        <begin position="232"/>
        <end position="250"/>
    </location>
</feature>
<keyword evidence="5" id="KW-1003">Cell membrane</keyword>
<evidence type="ECO:0000256" key="2">
    <source>
        <dbReference type="ARBA" id="ARBA00022692"/>
    </source>
</evidence>
<keyword evidence="4 5" id="KW-0472">Membrane</keyword>
<dbReference type="Pfam" id="PF01925">
    <property type="entry name" value="TauE"/>
    <property type="match status" value="1"/>
</dbReference>
<proteinExistence type="inferred from homology"/>
<comment type="subcellular location">
    <subcellularLocation>
        <location evidence="5">Cell membrane</location>
        <topology evidence="5">Multi-pass membrane protein</topology>
    </subcellularLocation>
    <subcellularLocation>
        <location evidence="1">Membrane</location>
        <topology evidence="1">Multi-pass membrane protein</topology>
    </subcellularLocation>
</comment>
<comment type="similarity">
    <text evidence="5">Belongs to the 4-toluene sulfonate uptake permease (TSUP) (TC 2.A.102) family.</text>
</comment>
<dbReference type="PANTHER" id="PTHR43701">
    <property type="entry name" value="MEMBRANE TRANSPORTER PROTEIN MJ0441-RELATED"/>
    <property type="match status" value="1"/>
</dbReference>
<keyword evidence="3 5" id="KW-1133">Transmembrane helix</keyword>
<feature type="transmembrane region" description="Helical" evidence="5">
    <location>
        <begin position="143"/>
        <end position="162"/>
    </location>
</feature>
<evidence type="ECO:0000313" key="6">
    <source>
        <dbReference type="EMBL" id="MCJ8499997.1"/>
    </source>
</evidence>
<dbReference type="AlphaFoldDB" id="A0AA41QZI6"/>
<dbReference type="InterPro" id="IPR051598">
    <property type="entry name" value="TSUP/Inactive_protease-like"/>
</dbReference>
<dbReference type="InterPro" id="IPR002781">
    <property type="entry name" value="TM_pro_TauE-like"/>
</dbReference>
<evidence type="ECO:0000313" key="7">
    <source>
        <dbReference type="Proteomes" id="UP001165427"/>
    </source>
</evidence>
<dbReference type="RefSeq" id="WP_246903715.1">
    <property type="nucleotide sequence ID" value="NZ_JALJRB010000004.1"/>
</dbReference>
<sequence length="253" mass="26976">MPLDSWSAFPVGILIATVSSTVGIGGGIFWMPFLMLVLHISPGTAVLTSLLIQTAGMGSGTIAYWRKSSIDGRLVLLLLVFTLPGIAVGAWLTRNMSPPHIQLLLGLLTLVTALVFVSVHQAYDDSGKARAEPKRAVRYGWAVSGMAVASGMLSVSIGEWIVPLMRHKLGMRMAVAVATSIATILGTCIIGVGFHFAMGARVDGALLMWAVPGVLIGGQIGPKIALRINERVLKEIFIFLLTLIGIHLIYNSY</sequence>
<feature type="transmembrane region" description="Helical" evidence="5">
    <location>
        <begin position="174"/>
        <end position="198"/>
    </location>
</feature>
<feature type="transmembrane region" description="Helical" evidence="5">
    <location>
        <begin position="104"/>
        <end position="123"/>
    </location>
</feature>
<keyword evidence="2 5" id="KW-0812">Transmembrane</keyword>
<feature type="transmembrane region" description="Helical" evidence="5">
    <location>
        <begin position="204"/>
        <end position="220"/>
    </location>
</feature>
<organism evidence="6 7">
    <name type="scientific">Desulfatitalea alkaliphila</name>
    <dbReference type="NCBI Taxonomy" id="2929485"/>
    <lineage>
        <taxon>Bacteria</taxon>
        <taxon>Pseudomonadati</taxon>
        <taxon>Thermodesulfobacteriota</taxon>
        <taxon>Desulfobacteria</taxon>
        <taxon>Desulfobacterales</taxon>
        <taxon>Desulfosarcinaceae</taxon>
        <taxon>Desulfatitalea</taxon>
    </lineage>
</organism>
<protein>
    <recommendedName>
        <fullName evidence="5">Probable membrane transporter protein</fullName>
    </recommendedName>
</protein>
<dbReference type="Proteomes" id="UP001165427">
    <property type="component" value="Unassembled WGS sequence"/>
</dbReference>
<dbReference type="PANTHER" id="PTHR43701:SF2">
    <property type="entry name" value="MEMBRANE TRANSPORTER PROTEIN YJNA-RELATED"/>
    <property type="match status" value="1"/>
</dbReference>
<name>A0AA41QZI6_9BACT</name>
<comment type="caution">
    <text evidence="6">The sequence shown here is derived from an EMBL/GenBank/DDBJ whole genome shotgun (WGS) entry which is preliminary data.</text>
</comment>
<keyword evidence="7" id="KW-1185">Reference proteome</keyword>
<dbReference type="EMBL" id="JALJRB010000004">
    <property type="protein sequence ID" value="MCJ8499997.1"/>
    <property type="molecule type" value="Genomic_DNA"/>
</dbReference>
<dbReference type="GO" id="GO:0005886">
    <property type="term" value="C:plasma membrane"/>
    <property type="evidence" value="ECO:0007669"/>
    <property type="project" value="UniProtKB-SubCell"/>
</dbReference>
<feature type="transmembrane region" description="Helical" evidence="5">
    <location>
        <begin position="72"/>
        <end position="92"/>
    </location>
</feature>
<reference evidence="6" key="1">
    <citation type="submission" date="2022-04" db="EMBL/GenBank/DDBJ databases">
        <title>Desulfatitalea alkaliphila sp. nov., a novel anaerobic sulfate-reducing bacterium isolated from terrestrial mud volcano, Taman Peninsula, Russia.</title>
        <authorList>
            <person name="Khomyakova M.A."/>
            <person name="Merkel A.Y."/>
            <person name="Slobodkin A.I."/>
        </authorList>
    </citation>
    <scope>NUCLEOTIDE SEQUENCE</scope>
    <source>
        <strain evidence="6">M08but</strain>
    </source>
</reference>